<evidence type="ECO:0000313" key="2">
    <source>
        <dbReference type="Proteomes" id="UP001529201"/>
    </source>
</evidence>
<keyword evidence="2" id="KW-1185">Reference proteome</keyword>
<accession>A0ABT6HBY8</accession>
<evidence type="ECO:0000313" key="1">
    <source>
        <dbReference type="EMBL" id="MDG9733595.1"/>
    </source>
</evidence>
<reference evidence="1 2" key="1">
    <citation type="submission" date="2023-02" db="EMBL/GenBank/DDBJ databases">
        <title>Antimicrobial susceptibility testing and tentative epidemiological cut-off values for Lactobacillaceae family species intended for ingestion.</title>
        <authorList>
            <person name="Noehr-Meldgaard K."/>
            <person name="Struve C."/>
            <person name="Ingmer H."/>
            <person name="Koza A."/>
            <person name="Al-Nakeeb K."/>
            <person name="Agersoe Y."/>
        </authorList>
    </citation>
    <scope>NUCLEOTIDE SEQUENCE [LARGE SCALE GENOMIC DNA]</scope>
    <source>
        <strain evidence="1 2">DSM 20193</strain>
    </source>
</reference>
<organism evidence="1 2">
    <name type="scientific">Leuconostoc pseudomesenteroides</name>
    <dbReference type="NCBI Taxonomy" id="33968"/>
    <lineage>
        <taxon>Bacteria</taxon>
        <taxon>Bacillati</taxon>
        <taxon>Bacillota</taxon>
        <taxon>Bacilli</taxon>
        <taxon>Lactobacillales</taxon>
        <taxon>Lactobacillaceae</taxon>
        <taxon>Leuconostoc</taxon>
    </lineage>
</organism>
<dbReference type="Proteomes" id="UP001529201">
    <property type="component" value="Unassembled WGS sequence"/>
</dbReference>
<proteinExistence type="predicted"/>
<sequence length="44" mass="4647">MAKTGEIAAFALGEKKTAMVNLPAQFVTSSTADIKGQKYSDLVD</sequence>
<comment type="caution">
    <text evidence="1">The sequence shown here is derived from an EMBL/GenBank/DDBJ whole genome shotgun (WGS) entry which is preliminary data.</text>
</comment>
<dbReference type="GeneID" id="80022545"/>
<protein>
    <submittedName>
        <fullName evidence="1">Uncharacterized protein</fullName>
    </submittedName>
</protein>
<dbReference type="EMBL" id="JARGDN010000004">
    <property type="protein sequence ID" value="MDG9733595.1"/>
    <property type="molecule type" value="Genomic_DNA"/>
</dbReference>
<name>A0ABT6HBY8_LEUPS</name>
<dbReference type="RefSeq" id="WP_267478833.1">
    <property type="nucleotide sequence ID" value="NZ_CP042383.1"/>
</dbReference>
<gene>
    <name evidence="1" type="ORF">P1N92_05605</name>
</gene>